<sequence>MESLRIAMAEIEPLAQELDPVYMPLEFATGRVLPAVVATAAFTTILYVAAFPLVSNRLIPGDASDKEVLRKRRQLSYMTTNCITNLIIGLLGCYYEYGFLPQNPTMADRVQGCDDWYIFSAIQIGFQVWSIFMGTFFVEEQMTMIFHHMGCICVASMCCFLHNGYRYWTSYYFGVYELSSVPLAFMNAFKHNKEWITQYPDLYLAIRMIFAVVFLTVRIVMLLFRMPYVRDVNLFPYLMTNEHWFLRCFMFAVGASSTWLCSLQYYWGYLVITGIYKQFFVKKRKADSKKDQ</sequence>
<feature type="transmembrane region" description="Helical" evidence="1">
    <location>
        <begin position="117"/>
        <end position="138"/>
    </location>
</feature>
<name>A0A9N8H478_9STRA</name>
<dbReference type="EMBL" id="CAICTM010000077">
    <property type="protein sequence ID" value="CAB9500216.1"/>
    <property type="molecule type" value="Genomic_DNA"/>
</dbReference>
<dbReference type="OrthoDB" id="47196at2759"/>
<comment type="caution">
    <text evidence="2">The sequence shown here is derived from an EMBL/GenBank/DDBJ whole genome shotgun (WGS) entry which is preliminary data.</text>
</comment>
<evidence type="ECO:0000256" key="1">
    <source>
        <dbReference type="SAM" id="Phobius"/>
    </source>
</evidence>
<feature type="transmembrane region" description="Helical" evidence="1">
    <location>
        <begin position="201"/>
        <end position="224"/>
    </location>
</feature>
<evidence type="ECO:0000313" key="3">
    <source>
        <dbReference type="Proteomes" id="UP001153069"/>
    </source>
</evidence>
<keyword evidence="1" id="KW-1133">Transmembrane helix</keyword>
<keyword evidence="3" id="KW-1185">Reference proteome</keyword>
<evidence type="ECO:0000313" key="2">
    <source>
        <dbReference type="EMBL" id="CAB9500216.1"/>
    </source>
</evidence>
<accession>A0A9N8H478</accession>
<feature type="transmembrane region" description="Helical" evidence="1">
    <location>
        <begin position="32"/>
        <end position="54"/>
    </location>
</feature>
<feature type="transmembrane region" description="Helical" evidence="1">
    <location>
        <begin position="145"/>
        <end position="165"/>
    </location>
</feature>
<feature type="transmembrane region" description="Helical" evidence="1">
    <location>
        <begin position="171"/>
        <end position="189"/>
    </location>
</feature>
<gene>
    <name evidence="2" type="ORF">SEMRO_78_G042510.1</name>
</gene>
<feature type="transmembrane region" description="Helical" evidence="1">
    <location>
        <begin position="75"/>
        <end position="97"/>
    </location>
</feature>
<evidence type="ECO:0008006" key="4">
    <source>
        <dbReference type="Google" id="ProtNLM"/>
    </source>
</evidence>
<dbReference type="Proteomes" id="UP001153069">
    <property type="component" value="Unassembled WGS sequence"/>
</dbReference>
<organism evidence="2 3">
    <name type="scientific">Seminavis robusta</name>
    <dbReference type="NCBI Taxonomy" id="568900"/>
    <lineage>
        <taxon>Eukaryota</taxon>
        <taxon>Sar</taxon>
        <taxon>Stramenopiles</taxon>
        <taxon>Ochrophyta</taxon>
        <taxon>Bacillariophyta</taxon>
        <taxon>Bacillariophyceae</taxon>
        <taxon>Bacillariophycidae</taxon>
        <taxon>Naviculales</taxon>
        <taxon>Naviculaceae</taxon>
        <taxon>Seminavis</taxon>
    </lineage>
</organism>
<keyword evidence="1" id="KW-0472">Membrane</keyword>
<dbReference type="AlphaFoldDB" id="A0A9N8H478"/>
<proteinExistence type="predicted"/>
<keyword evidence="1" id="KW-0812">Transmembrane</keyword>
<protein>
    <recommendedName>
        <fullName evidence="4">TLC domain-containing protein</fullName>
    </recommendedName>
</protein>
<reference evidence="2" key="1">
    <citation type="submission" date="2020-06" db="EMBL/GenBank/DDBJ databases">
        <authorList>
            <consortium name="Plant Systems Biology data submission"/>
        </authorList>
    </citation>
    <scope>NUCLEOTIDE SEQUENCE</scope>
    <source>
        <strain evidence="2">D6</strain>
    </source>
</reference>
<feature type="transmembrane region" description="Helical" evidence="1">
    <location>
        <begin position="244"/>
        <end position="267"/>
    </location>
</feature>